<comment type="caution">
    <text evidence="1">The sequence shown here is derived from an EMBL/GenBank/DDBJ whole genome shotgun (WGS) entry which is preliminary data.</text>
</comment>
<gene>
    <name evidence="1" type="ORF">DNR46_24530</name>
</gene>
<name>A0A3M9X5Z4_9HYPH</name>
<reference evidence="1 2" key="1">
    <citation type="journal article" date="2018" name="Mol. Plant Microbe Interact.">
        <title>Taxonomically Different Co-Microsymbionts of a Relict Legume, Oxytropis popoviana, Have Complementary Sets of Symbiotic Genes and Together Increase the Efficiency of Plant Nodulation.</title>
        <authorList>
            <person name="Safronova V."/>
            <person name="Belimov A."/>
            <person name="Sazanova A."/>
            <person name="Chirak E."/>
            <person name="Verkhozina A."/>
            <person name="Kuznetsova I."/>
            <person name="Andronov E."/>
            <person name="Puhalsky J."/>
            <person name="Tikhonovich I."/>
        </authorList>
    </citation>
    <scope>NUCLEOTIDE SEQUENCE [LARGE SCALE GENOMIC DNA]</scope>
    <source>
        <strain evidence="1 2">Opo-235</strain>
    </source>
</reference>
<dbReference type="Proteomes" id="UP000275436">
    <property type="component" value="Unassembled WGS sequence"/>
</dbReference>
<evidence type="ECO:0008006" key="3">
    <source>
        <dbReference type="Google" id="ProtNLM"/>
    </source>
</evidence>
<dbReference type="EMBL" id="QKOD01000007">
    <property type="protein sequence ID" value="RNJ43122.1"/>
    <property type="molecule type" value="Genomic_DNA"/>
</dbReference>
<proteinExistence type="predicted"/>
<dbReference type="AlphaFoldDB" id="A0A3M9X5Z4"/>
<evidence type="ECO:0000313" key="1">
    <source>
        <dbReference type="EMBL" id="RNJ43122.1"/>
    </source>
</evidence>
<organism evidence="1 2">
    <name type="scientific">Mesorhizobium japonicum</name>
    <dbReference type="NCBI Taxonomy" id="2066070"/>
    <lineage>
        <taxon>Bacteria</taxon>
        <taxon>Pseudomonadati</taxon>
        <taxon>Pseudomonadota</taxon>
        <taxon>Alphaproteobacteria</taxon>
        <taxon>Hyphomicrobiales</taxon>
        <taxon>Phyllobacteriaceae</taxon>
        <taxon>Mesorhizobium</taxon>
    </lineage>
</organism>
<protein>
    <recommendedName>
        <fullName evidence="3">HEPN domain-containing protein</fullName>
    </recommendedName>
</protein>
<evidence type="ECO:0000313" key="2">
    <source>
        <dbReference type="Proteomes" id="UP000275436"/>
    </source>
</evidence>
<sequence length="173" mass="19244">MPERLGIFAGEMLTRGKAYFRAFPVVSERDERDLRFPTYFLLAHSVELVLKSYLVAKGTPKKALGKKPLGHDVRAIYSECERNGLAVAHQLMRPLANRLTEINSDLTEINSDYDLRYPSGYILSIPSPSECVPPSEALIATVSAVVDPRAVAAQLQFAADTRHIQGSKVRWSD</sequence>
<accession>A0A3M9X5Z4</accession>